<dbReference type="AlphaFoldDB" id="A0A327RUX6"/>
<dbReference type="EMBL" id="QLLR01000055">
    <property type="protein sequence ID" value="RAJ19958.1"/>
    <property type="molecule type" value="Genomic_DNA"/>
</dbReference>
<dbReference type="InterPro" id="IPR011010">
    <property type="entry name" value="DNA_brk_join_enz"/>
</dbReference>
<evidence type="ECO:0000313" key="3">
    <source>
        <dbReference type="Proteomes" id="UP000249754"/>
    </source>
</evidence>
<sequence length="152" mass="17952">MKQIKNTKQLLNIAENNKWIVKNPIEKFRCGAEKPEILPLELFEVENIWRKNVSIDRLIKVRDAFIFQCFTGFAYQDIYNLSPKNIVKVGAENEKWLIKERGKTKVNEMVPILPIIAEIITKYKDDPYSKFHKRLIPVKQQFQVQLLFKGAF</sequence>
<evidence type="ECO:0008006" key="4">
    <source>
        <dbReference type="Google" id="ProtNLM"/>
    </source>
</evidence>
<name>A0A327RUX6_9SPHI</name>
<dbReference type="InterPro" id="IPR013762">
    <property type="entry name" value="Integrase-like_cat_sf"/>
</dbReference>
<dbReference type="SUPFAM" id="SSF56349">
    <property type="entry name" value="DNA breaking-rejoining enzymes"/>
    <property type="match status" value="1"/>
</dbReference>
<keyword evidence="1" id="KW-0233">DNA recombination</keyword>
<dbReference type="RefSeq" id="WP_111636498.1">
    <property type="nucleotide sequence ID" value="NZ_QLLR01000055.1"/>
</dbReference>
<dbReference type="GO" id="GO:0015074">
    <property type="term" value="P:DNA integration"/>
    <property type="evidence" value="ECO:0007669"/>
    <property type="project" value="InterPro"/>
</dbReference>
<reference evidence="2 3" key="1">
    <citation type="submission" date="2018-06" db="EMBL/GenBank/DDBJ databases">
        <title>Genomic Encyclopedia of Archaeal and Bacterial Type Strains, Phase II (KMG-II): from individual species to whole genera.</title>
        <authorList>
            <person name="Goeker M."/>
        </authorList>
    </citation>
    <scope>NUCLEOTIDE SEQUENCE [LARGE SCALE GENOMIC DNA]</scope>
    <source>
        <strain evidence="2 3">DSM 14825</strain>
    </source>
</reference>
<protein>
    <recommendedName>
        <fullName evidence="4">Phage integrase family protein</fullName>
    </recommendedName>
</protein>
<evidence type="ECO:0000256" key="1">
    <source>
        <dbReference type="ARBA" id="ARBA00023172"/>
    </source>
</evidence>
<organism evidence="2 3">
    <name type="scientific">Pedobacter cryoconitis</name>
    <dbReference type="NCBI Taxonomy" id="188932"/>
    <lineage>
        <taxon>Bacteria</taxon>
        <taxon>Pseudomonadati</taxon>
        <taxon>Bacteroidota</taxon>
        <taxon>Sphingobacteriia</taxon>
        <taxon>Sphingobacteriales</taxon>
        <taxon>Sphingobacteriaceae</taxon>
        <taxon>Pedobacter</taxon>
    </lineage>
</organism>
<accession>A0A327RUX6</accession>
<proteinExistence type="predicted"/>
<dbReference type="OrthoDB" id="892893at2"/>
<dbReference type="GO" id="GO:0003677">
    <property type="term" value="F:DNA binding"/>
    <property type="evidence" value="ECO:0007669"/>
    <property type="project" value="InterPro"/>
</dbReference>
<dbReference type="Proteomes" id="UP000249754">
    <property type="component" value="Unassembled WGS sequence"/>
</dbReference>
<dbReference type="Gene3D" id="1.10.443.10">
    <property type="entry name" value="Intergrase catalytic core"/>
    <property type="match status" value="1"/>
</dbReference>
<gene>
    <name evidence="2" type="ORF">LY11_05235</name>
</gene>
<evidence type="ECO:0000313" key="2">
    <source>
        <dbReference type="EMBL" id="RAJ19958.1"/>
    </source>
</evidence>
<dbReference type="GO" id="GO:0006310">
    <property type="term" value="P:DNA recombination"/>
    <property type="evidence" value="ECO:0007669"/>
    <property type="project" value="UniProtKB-KW"/>
</dbReference>
<comment type="caution">
    <text evidence="2">The sequence shown here is derived from an EMBL/GenBank/DDBJ whole genome shotgun (WGS) entry which is preliminary data.</text>
</comment>